<dbReference type="Pfam" id="PF01042">
    <property type="entry name" value="Ribonuc_L-PSP"/>
    <property type="match status" value="1"/>
</dbReference>
<dbReference type="GO" id="GO:0019239">
    <property type="term" value="F:deaminase activity"/>
    <property type="evidence" value="ECO:0007669"/>
    <property type="project" value="TreeGrafter"/>
</dbReference>
<comment type="caution">
    <text evidence="2">The sequence shown here is derived from an EMBL/GenBank/DDBJ whole genome shotgun (WGS) entry which is preliminary data.</text>
</comment>
<dbReference type="PANTHER" id="PTHR11803:SF58">
    <property type="entry name" value="PROTEIN HMF1-RELATED"/>
    <property type="match status" value="1"/>
</dbReference>
<dbReference type="AlphaFoldDB" id="A0A844Q825"/>
<dbReference type="GO" id="GO:0005829">
    <property type="term" value="C:cytosol"/>
    <property type="evidence" value="ECO:0007669"/>
    <property type="project" value="TreeGrafter"/>
</dbReference>
<dbReference type="Gene3D" id="3.30.1330.40">
    <property type="entry name" value="RutC-like"/>
    <property type="match status" value="1"/>
</dbReference>
<gene>
    <name evidence="2" type="ORF">GN330_03195</name>
</gene>
<organism evidence="2 3">
    <name type="scientific">Nitratireductor arenosus</name>
    <dbReference type="NCBI Taxonomy" id="2682096"/>
    <lineage>
        <taxon>Bacteria</taxon>
        <taxon>Pseudomonadati</taxon>
        <taxon>Pseudomonadota</taxon>
        <taxon>Alphaproteobacteria</taxon>
        <taxon>Hyphomicrobiales</taxon>
        <taxon>Phyllobacteriaceae</taxon>
        <taxon>Nitratireductor</taxon>
    </lineage>
</organism>
<dbReference type="CDD" id="cd00448">
    <property type="entry name" value="YjgF_YER057c_UK114_family"/>
    <property type="match status" value="1"/>
</dbReference>
<keyword evidence="3" id="KW-1185">Reference proteome</keyword>
<comment type="similarity">
    <text evidence="1">Belongs to the RutC family.</text>
</comment>
<dbReference type="EMBL" id="WPHG01000001">
    <property type="protein sequence ID" value="MVA96256.1"/>
    <property type="molecule type" value="Genomic_DNA"/>
</dbReference>
<dbReference type="SUPFAM" id="SSF55298">
    <property type="entry name" value="YjgF-like"/>
    <property type="match status" value="1"/>
</dbReference>
<accession>A0A844Q825</accession>
<sequence length="111" mass="11905">MPISGAVRAGDFVFASGQAALDKDGYVLDGGIVPQTRLTLDRLLASLKDAGCTAEDIVKVTVWLDDARDFGAFNKVYAEYFKDAPPARSTLVSPLVVDAKVEIEAIAYRPV</sequence>
<evidence type="ECO:0000313" key="3">
    <source>
        <dbReference type="Proteomes" id="UP000463224"/>
    </source>
</evidence>
<evidence type="ECO:0000313" key="2">
    <source>
        <dbReference type="EMBL" id="MVA96256.1"/>
    </source>
</evidence>
<proteinExistence type="inferred from homology"/>
<evidence type="ECO:0000256" key="1">
    <source>
        <dbReference type="ARBA" id="ARBA00010552"/>
    </source>
</evidence>
<protein>
    <submittedName>
        <fullName evidence="2">RidA family protein</fullName>
    </submittedName>
</protein>
<name>A0A844Q825_9HYPH</name>
<dbReference type="InterPro" id="IPR006175">
    <property type="entry name" value="YjgF/YER057c/UK114"/>
</dbReference>
<reference evidence="2 3" key="1">
    <citation type="submission" date="2019-12" db="EMBL/GenBank/DDBJ databases">
        <title>Nitratireductor arenosus sp. nov., Isolated from sea sand, Jeju island, South Korea.</title>
        <authorList>
            <person name="Kim W."/>
        </authorList>
    </citation>
    <scope>NUCLEOTIDE SEQUENCE [LARGE SCALE GENOMIC DNA]</scope>
    <source>
        <strain evidence="2 3">CAU 1489</strain>
    </source>
</reference>
<dbReference type="InterPro" id="IPR035959">
    <property type="entry name" value="RutC-like_sf"/>
</dbReference>
<dbReference type="Proteomes" id="UP000463224">
    <property type="component" value="Unassembled WGS sequence"/>
</dbReference>
<dbReference type="RefSeq" id="WP_156711218.1">
    <property type="nucleotide sequence ID" value="NZ_WPHG01000001.1"/>
</dbReference>
<dbReference type="PANTHER" id="PTHR11803">
    <property type="entry name" value="2-IMINOBUTANOATE/2-IMINOPROPANOATE DEAMINASE RIDA"/>
    <property type="match status" value="1"/>
</dbReference>